<keyword evidence="4" id="KW-1185">Reference proteome</keyword>
<dbReference type="AlphaFoldDB" id="A0A6M1T0R5"/>
<feature type="compositionally biased region" description="Basic and acidic residues" evidence="1">
    <location>
        <begin position="1"/>
        <end position="20"/>
    </location>
</feature>
<reference evidence="3 4" key="1">
    <citation type="submission" date="2020-02" db="EMBL/GenBank/DDBJ databases">
        <title>Balneolaceae bacterium YR4-1, complete genome.</title>
        <authorList>
            <person name="Li Y."/>
            <person name="Wu S."/>
        </authorList>
    </citation>
    <scope>NUCLEOTIDE SEQUENCE [LARGE SCALE GENOMIC DNA]</scope>
    <source>
        <strain evidence="3 4">YR4-1</strain>
    </source>
</reference>
<evidence type="ECO:0000259" key="2">
    <source>
        <dbReference type="Pfam" id="PF18894"/>
    </source>
</evidence>
<organism evidence="3 4">
    <name type="scientific">Halalkalibaculum roseum</name>
    <dbReference type="NCBI Taxonomy" id="2709311"/>
    <lineage>
        <taxon>Bacteria</taxon>
        <taxon>Pseudomonadati</taxon>
        <taxon>Balneolota</taxon>
        <taxon>Balneolia</taxon>
        <taxon>Balneolales</taxon>
        <taxon>Balneolaceae</taxon>
        <taxon>Halalkalibaculum</taxon>
    </lineage>
</organism>
<gene>
    <name evidence="3" type="ORF">G3570_06920</name>
</gene>
<name>A0A6M1T0R5_9BACT</name>
<dbReference type="InterPro" id="IPR043998">
    <property type="entry name" value="Put_Metallopep"/>
</dbReference>
<feature type="region of interest" description="Disordered" evidence="1">
    <location>
        <begin position="1"/>
        <end position="21"/>
    </location>
</feature>
<comment type="caution">
    <text evidence="3">The sequence shown here is derived from an EMBL/GenBank/DDBJ whole genome shotgun (WGS) entry which is preliminary data.</text>
</comment>
<protein>
    <recommendedName>
        <fullName evidence="2">Putative phage metallopeptidase domain-containing protein</fullName>
    </recommendedName>
</protein>
<evidence type="ECO:0000256" key="1">
    <source>
        <dbReference type="SAM" id="MobiDB-lite"/>
    </source>
</evidence>
<feature type="domain" description="Putative phage metallopeptidase" evidence="2">
    <location>
        <begin position="19"/>
        <end position="146"/>
    </location>
</feature>
<sequence>MKDNDFLKPGDTVSHSDKQLMESPEVEEIARQIIERESLEFGPAEIGYFLVYPNLSKYKAAKCVKASREVKYYSGNDYLIEISGEMWDMLDQKTREMVVFNQLLHVDPVYKAKNQEWKMKVRRPDFADYYEINDKYGNEWYKTVQATVSSLYDLDPKRESKVSL</sequence>
<evidence type="ECO:0000313" key="3">
    <source>
        <dbReference type="EMBL" id="NGP76357.1"/>
    </source>
</evidence>
<dbReference type="RefSeq" id="WP_165140634.1">
    <property type="nucleotide sequence ID" value="NZ_JAALLT010000002.1"/>
</dbReference>
<dbReference type="Pfam" id="PF18894">
    <property type="entry name" value="PhageMetallopep"/>
    <property type="match status" value="1"/>
</dbReference>
<evidence type="ECO:0000313" key="4">
    <source>
        <dbReference type="Proteomes" id="UP000473278"/>
    </source>
</evidence>
<dbReference type="Proteomes" id="UP000473278">
    <property type="component" value="Unassembled WGS sequence"/>
</dbReference>
<proteinExistence type="predicted"/>
<dbReference type="EMBL" id="JAALLT010000002">
    <property type="protein sequence ID" value="NGP76357.1"/>
    <property type="molecule type" value="Genomic_DNA"/>
</dbReference>
<accession>A0A6M1T0R5</accession>